<accession>R3X0H1</accession>
<dbReference type="OrthoDB" id="119253at2"/>
<dbReference type="Proteomes" id="UP000013840">
    <property type="component" value="Unassembled WGS sequence"/>
</dbReference>
<dbReference type="InterPro" id="IPR029044">
    <property type="entry name" value="Nucleotide-diphossugar_trans"/>
</dbReference>
<dbReference type="AlphaFoldDB" id="R3X0H1"/>
<dbReference type="RefSeq" id="WP_010771298.1">
    <property type="nucleotide sequence ID" value="NZ_KB946333.1"/>
</dbReference>
<comment type="caution">
    <text evidence="2">The sequence shown here is derived from an EMBL/GenBank/DDBJ whole genome shotgun (WGS) entry which is preliminary data.</text>
</comment>
<name>R3X0H1_9ENTE</name>
<dbReference type="STRING" id="317735.RU98_GL001908"/>
<reference evidence="2 3" key="1">
    <citation type="submission" date="2013-02" db="EMBL/GenBank/DDBJ databases">
        <title>The Genome Sequence of Enterococcus caccae BAA-1240.</title>
        <authorList>
            <consortium name="The Broad Institute Genome Sequencing Platform"/>
            <consortium name="The Broad Institute Genome Sequencing Center for Infectious Disease"/>
            <person name="Earl A.M."/>
            <person name="Gilmore M.S."/>
            <person name="Lebreton F."/>
            <person name="Walker B."/>
            <person name="Young S.K."/>
            <person name="Zeng Q."/>
            <person name="Gargeya S."/>
            <person name="Fitzgerald M."/>
            <person name="Haas B."/>
            <person name="Abouelleil A."/>
            <person name="Alvarado L."/>
            <person name="Arachchi H.M."/>
            <person name="Berlin A.M."/>
            <person name="Chapman S.B."/>
            <person name="Dewar J."/>
            <person name="Goldberg J."/>
            <person name="Griggs A."/>
            <person name="Gujja S."/>
            <person name="Hansen M."/>
            <person name="Howarth C."/>
            <person name="Imamovic A."/>
            <person name="Larimer J."/>
            <person name="McCowan C."/>
            <person name="Murphy C."/>
            <person name="Neiman D."/>
            <person name="Pearson M."/>
            <person name="Priest M."/>
            <person name="Roberts A."/>
            <person name="Saif S."/>
            <person name="Shea T."/>
            <person name="Sisk P."/>
            <person name="Sykes S."/>
            <person name="Wortman J."/>
            <person name="Nusbaum C."/>
            <person name="Birren B."/>
        </authorList>
    </citation>
    <scope>NUCLEOTIDE SEQUENCE [LARGE SCALE GENOMIC DNA]</scope>
    <source>
        <strain evidence="2 3">ATCC BAA-1240</strain>
    </source>
</reference>
<sequence length="277" mass="32763">MRNKLVITIVLYQTEFSKTPSYEYFKKIAMEKNPVNLFVYDNSDNAQEDELFKLENVLYIHDETNPGLAKAYNAGANYLLDIQGDLLLLLDQDTQLNTMYLDAVLDLKLEEDIGAYVPIISSHGRQISPLFSDEYIGRKSKLPKADVYSERIMSINSGTVLPRTTLTELGSFNEDFPLDFLDHWLFWKIHQLNKKISVLDHHLTHDLSVLDYKKISFKRYESILRSETLFYQKYDQSLFYRHRKHLLLRTIKQFLQVKNRKIWRRTFSEYQVLMKGK</sequence>
<organism evidence="2 3">
    <name type="scientific">Enterococcus caccae ATCC BAA-1240</name>
    <dbReference type="NCBI Taxonomy" id="1158612"/>
    <lineage>
        <taxon>Bacteria</taxon>
        <taxon>Bacillati</taxon>
        <taxon>Bacillota</taxon>
        <taxon>Bacilli</taxon>
        <taxon>Lactobacillales</taxon>
        <taxon>Enterococcaceae</taxon>
        <taxon>Enterococcus</taxon>
    </lineage>
</organism>
<keyword evidence="3" id="KW-1185">Reference proteome</keyword>
<dbReference type="eggNOG" id="COG1216">
    <property type="taxonomic scope" value="Bacteria"/>
</dbReference>
<evidence type="ECO:0000313" key="2">
    <source>
        <dbReference type="EMBL" id="EOL47495.1"/>
    </source>
</evidence>
<dbReference type="Pfam" id="PF00535">
    <property type="entry name" value="Glycos_transf_2"/>
    <property type="match status" value="1"/>
</dbReference>
<gene>
    <name evidence="2" type="ORF">UC7_01156</name>
</gene>
<dbReference type="Gene3D" id="3.90.550.10">
    <property type="entry name" value="Spore Coat Polysaccharide Biosynthesis Protein SpsA, Chain A"/>
    <property type="match status" value="1"/>
</dbReference>
<dbReference type="SUPFAM" id="SSF53448">
    <property type="entry name" value="Nucleotide-diphospho-sugar transferases"/>
    <property type="match status" value="1"/>
</dbReference>
<feature type="domain" description="Glycosyltransferase 2-like" evidence="1">
    <location>
        <begin position="38"/>
        <end position="124"/>
    </location>
</feature>
<evidence type="ECO:0000259" key="1">
    <source>
        <dbReference type="Pfam" id="PF00535"/>
    </source>
</evidence>
<dbReference type="EMBL" id="AJAU01000012">
    <property type="protein sequence ID" value="EOL47495.1"/>
    <property type="molecule type" value="Genomic_DNA"/>
</dbReference>
<protein>
    <recommendedName>
        <fullName evidence="1">Glycosyltransferase 2-like domain-containing protein</fullName>
    </recommendedName>
</protein>
<dbReference type="PATRIC" id="fig|1158612.3.peg.1145"/>
<dbReference type="InterPro" id="IPR001173">
    <property type="entry name" value="Glyco_trans_2-like"/>
</dbReference>
<proteinExistence type="predicted"/>
<evidence type="ECO:0000313" key="3">
    <source>
        <dbReference type="Proteomes" id="UP000013840"/>
    </source>
</evidence>